<dbReference type="InterPro" id="IPR046342">
    <property type="entry name" value="CBS_dom_sf"/>
</dbReference>
<dbReference type="SUPFAM" id="SSF54631">
    <property type="entry name" value="CBS-domain pair"/>
    <property type="match status" value="1"/>
</dbReference>
<dbReference type="CDD" id="cd01949">
    <property type="entry name" value="GGDEF"/>
    <property type="match status" value="1"/>
</dbReference>
<dbReference type="PANTHER" id="PTHR33121:SF76">
    <property type="entry name" value="SIGNALING PROTEIN"/>
    <property type="match status" value="1"/>
</dbReference>
<dbReference type="PANTHER" id="PTHR33121">
    <property type="entry name" value="CYCLIC DI-GMP PHOSPHODIESTERASE PDEF"/>
    <property type="match status" value="1"/>
</dbReference>
<dbReference type="CDD" id="cd04598">
    <property type="entry name" value="CBS_pair_GGDEF_EAL"/>
    <property type="match status" value="1"/>
</dbReference>
<dbReference type="Gene3D" id="3.20.20.450">
    <property type="entry name" value="EAL domain"/>
    <property type="match status" value="1"/>
</dbReference>
<organism evidence="3 4">
    <name type="scientific">Pelotomaculum isophthalicicum JI</name>
    <dbReference type="NCBI Taxonomy" id="947010"/>
    <lineage>
        <taxon>Bacteria</taxon>
        <taxon>Bacillati</taxon>
        <taxon>Bacillota</taxon>
        <taxon>Clostridia</taxon>
        <taxon>Eubacteriales</taxon>
        <taxon>Desulfotomaculaceae</taxon>
        <taxon>Pelotomaculum</taxon>
    </lineage>
</organism>
<sequence>MFTINNVITKVAGLFERFVKFSSVNNSYIFSQQHLKNPALLRTIGSCLDKLNSVVVFYFDIARFHEIEQINGHLIAMRVLATFKKALQHIMPGLFPDAKVLAVENLWGDDYVALIAVEQVPDAAILREMPLTLRIKLKKNLKQEIIKLAGRALEIHVGCAVISHRSGNLESQLYNAVREAQSVAKGSIDQQKAKLLHEFKELLDGTGFNAVYQPIISFQSGCVLGWEALTRGPRDSYFHNPDVIFSFAEEVNLLYPLEKLCRQVSINQLGRLGADQKLFLNIHPRSLGDPNFVRGETIKLIKEMGLNPCNVVFEITERHCIDDFACFNKTLEYYRSQGFLVAVDDAGSGFSCLQSIAEIRPDFIKIDMSLVRGIHANRVKRALLETFTTFAEKISCSIIAEGIEDEEELNTLAKMGVHYGQGFLLGKPAYPKEHISDDVFAKIIHLASNNRNRFWKPAFPVGSITENAVCVEKNTLVREVKEILDNDELLAGVVVADEGEPLGLVMRHLLYRHLGTQYGVPLYYKRPISMIMDVSPLVVEEDATIELVSQVAMNRDRLKLYDHIIVTKNNLLKGVVSVQNLLDTMTRIRLELARGANPLTGLPGNISIEQELLKRATESPIFSVVYFDLDNFKIYNDKYGFENGDKVILFTSKLLNSVINKYGSEKDFLGHIGGDDFIMVTERERTDALCERIIKYFDRLIKSFYLPEDRKEGRILGYDREGRAKWFPFISVSMAVIECEGGEKADLKTLSEKAAQLKCYAKSIPGSVYVHDRRGRIGFIESC</sequence>
<protein>
    <submittedName>
        <fullName evidence="3">EAL domain-containing protein</fullName>
    </submittedName>
</protein>
<dbReference type="InterPro" id="IPR035919">
    <property type="entry name" value="EAL_sf"/>
</dbReference>
<dbReference type="NCBIfam" id="TIGR00254">
    <property type="entry name" value="GGDEF"/>
    <property type="match status" value="1"/>
</dbReference>
<evidence type="ECO:0000313" key="3">
    <source>
        <dbReference type="EMBL" id="MDF9408884.1"/>
    </source>
</evidence>
<feature type="domain" description="EAL" evidence="1">
    <location>
        <begin position="192"/>
        <end position="442"/>
    </location>
</feature>
<feature type="domain" description="GGDEF" evidence="2">
    <location>
        <begin position="52"/>
        <end position="198"/>
    </location>
</feature>
<dbReference type="InterPro" id="IPR043128">
    <property type="entry name" value="Rev_trsase/Diguanyl_cyclase"/>
</dbReference>
<proteinExistence type="predicted"/>
<dbReference type="PROSITE" id="PS50883">
    <property type="entry name" value="EAL"/>
    <property type="match status" value="1"/>
</dbReference>
<reference evidence="3" key="1">
    <citation type="submission" date="2022-02" db="EMBL/GenBank/DDBJ databases">
        <authorList>
            <person name="Leng L."/>
        </authorList>
    </citation>
    <scope>NUCLEOTIDE SEQUENCE</scope>
    <source>
        <strain evidence="3">JI</strain>
    </source>
</reference>
<keyword evidence="4" id="KW-1185">Reference proteome</keyword>
<dbReference type="InterPro" id="IPR000644">
    <property type="entry name" value="CBS_dom"/>
</dbReference>
<dbReference type="InterPro" id="IPR000160">
    <property type="entry name" value="GGDEF_dom"/>
</dbReference>
<dbReference type="CDD" id="cd01948">
    <property type="entry name" value="EAL"/>
    <property type="match status" value="1"/>
</dbReference>
<dbReference type="EMBL" id="JAKOAV010000020">
    <property type="protein sequence ID" value="MDF9408884.1"/>
    <property type="molecule type" value="Genomic_DNA"/>
</dbReference>
<dbReference type="SMART" id="SM00267">
    <property type="entry name" value="GGDEF"/>
    <property type="match status" value="1"/>
</dbReference>
<dbReference type="Gene3D" id="3.30.70.270">
    <property type="match status" value="2"/>
</dbReference>
<dbReference type="GO" id="GO:0071111">
    <property type="term" value="F:cyclic-guanylate-specific phosphodiesterase activity"/>
    <property type="evidence" value="ECO:0007669"/>
    <property type="project" value="InterPro"/>
</dbReference>
<dbReference type="SUPFAM" id="SSF141868">
    <property type="entry name" value="EAL domain-like"/>
    <property type="match status" value="1"/>
</dbReference>
<dbReference type="AlphaFoldDB" id="A0A9X4H8E1"/>
<dbReference type="InterPro" id="IPR001633">
    <property type="entry name" value="EAL_dom"/>
</dbReference>
<dbReference type="Proteomes" id="UP001154312">
    <property type="component" value="Unassembled WGS sequence"/>
</dbReference>
<feature type="domain" description="GGDEF" evidence="2">
    <location>
        <begin position="620"/>
        <end position="773"/>
    </location>
</feature>
<dbReference type="SMART" id="SM00052">
    <property type="entry name" value="EAL"/>
    <property type="match status" value="1"/>
</dbReference>
<dbReference type="Pfam" id="PF00563">
    <property type="entry name" value="EAL"/>
    <property type="match status" value="1"/>
</dbReference>
<dbReference type="InterPro" id="IPR029787">
    <property type="entry name" value="Nucleotide_cyclase"/>
</dbReference>
<dbReference type="Pfam" id="PF00990">
    <property type="entry name" value="GGDEF"/>
    <property type="match status" value="1"/>
</dbReference>
<comment type="caution">
    <text evidence="3">The sequence shown here is derived from an EMBL/GenBank/DDBJ whole genome shotgun (WGS) entry which is preliminary data.</text>
</comment>
<name>A0A9X4H8E1_9FIRM</name>
<evidence type="ECO:0000313" key="4">
    <source>
        <dbReference type="Proteomes" id="UP001154312"/>
    </source>
</evidence>
<evidence type="ECO:0000259" key="2">
    <source>
        <dbReference type="PROSITE" id="PS50887"/>
    </source>
</evidence>
<dbReference type="RefSeq" id="WP_277444290.1">
    <property type="nucleotide sequence ID" value="NZ_JAKOAV010000020.1"/>
</dbReference>
<evidence type="ECO:0000259" key="1">
    <source>
        <dbReference type="PROSITE" id="PS50883"/>
    </source>
</evidence>
<gene>
    <name evidence="3" type="ORF">L7E55_11035</name>
</gene>
<dbReference type="InterPro" id="IPR050706">
    <property type="entry name" value="Cyclic-di-GMP_PDE-like"/>
</dbReference>
<dbReference type="SUPFAM" id="SSF55073">
    <property type="entry name" value="Nucleotide cyclase"/>
    <property type="match status" value="1"/>
</dbReference>
<accession>A0A9X4H8E1</accession>
<dbReference type="PROSITE" id="PS50887">
    <property type="entry name" value="GGDEF"/>
    <property type="match status" value="2"/>
</dbReference>
<dbReference type="Pfam" id="PF00571">
    <property type="entry name" value="CBS"/>
    <property type="match status" value="2"/>
</dbReference>
<dbReference type="Gene3D" id="3.10.580.10">
    <property type="entry name" value="CBS-domain"/>
    <property type="match status" value="1"/>
</dbReference>